<dbReference type="InterPro" id="IPR046357">
    <property type="entry name" value="PPIase_dom_sf"/>
</dbReference>
<dbReference type="InterPro" id="IPR008880">
    <property type="entry name" value="Trigger_fac_C"/>
</dbReference>
<dbReference type="NCBIfam" id="TIGR00115">
    <property type="entry name" value="tig"/>
    <property type="match status" value="1"/>
</dbReference>
<protein>
    <recommendedName>
        <fullName evidence="4 9">Trigger factor</fullName>
    </recommendedName>
</protein>
<evidence type="ECO:0000256" key="8">
    <source>
        <dbReference type="PROSITE-ProRule" id="PRU00277"/>
    </source>
</evidence>
<feature type="domain" description="PPIase FKBP-type" evidence="10">
    <location>
        <begin position="163"/>
        <end position="251"/>
    </location>
</feature>
<evidence type="ECO:0000313" key="12">
    <source>
        <dbReference type="Proteomes" id="UP000177481"/>
    </source>
</evidence>
<dbReference type="Gene3D" id="3.30.70.1050">
    <property type="entry name" value="Trigger factor ribosome-binding domain"/>
    <property type="match status" value="1"/>
</dbReference>
<keyword evidence="9" id="KW-0132">Cell division</keyword>
<evidence type="ECO:0000256" key="3">
    <source>
        <dbReference type="ARBA" id="ARBA00005464"/>
    </source>
</evidence>
<dbReference type="InterPro" id="IPR005215">
    <property type="entry name" value="Trig_fac"/>
</dbReference>
<keyword evidence="9" id="KW-0131">Cell cycle</keyword>
<keyword evidence="5 8" id="KW-0697">Rotamase</keyword>
<organism evidence="11 12">
    <name type="scientific">Candidatus Berkelbacteria bacterium RIFCSPLOWO2_01_FULL_50_28</name>
    <dbReference type="NCBI Taxonomy" id="1797471"/>
    <lineage>
        <taxon>Bacteria</taxon>
        <taxon>Candidatus Berkelbacteria</taxon>
    </lineage>
</organism>
<dbReference type="PROSITE" id="PS50059">
    <property type="entry name" value="FKBP_PPIASE"/>
    <property type="match status" value="1"/>
</dbReference>
<dbReference type="AlphaFoldDB" id="A0A1F5EBD1"/>
<dbReference type="Gene3D" id="3.10.50.40">
    <property type="match status" value="1"/>
</dbReference>
<keyword evidence="6 9" id="KW-0143">Chaperone</keyword>
<evidence type="ECO:0000313" key="11">
    <source>
        <dbReference type="EMBL" id="OGD64718.1"/>
    </source>
</evidence>
<dbReference type="InterPro" id="IPR001179">
    <property type="entry name" value="PPIase_FKBP_dom"/>
</dbReference>
<evidence type="ECO:0000256" key="7">
    <source>
        <dbReference type="ARBA" id="ARBA00023235"/>
    </source>
</evidence>
<sequence length="396" mass="44779">MKLMSQRLAKSRLKFDVELTAEEVAVHFKHALEHLATTVKVSGFRPGKAPANLVKEQIDPSKLREEAYSLAVQSAWRKILEDLKELPIQDPEVDLVEFVEGKSAKLALEFDIRPEVKVGNYSKIKLPKIKGEEASDKEVEVLMNSLRRAHAKTVAKMAPASLGDKVHVDFGGSIKGVRKDKLTSKNFPLVLGHANTIPGFDQQLVGLKKGDKKTFTLHFPKDHFDKELAGQAVDFNAEIQEVFDVILPEIDTEFAKSFGHTKPEQLTKAMREDITRRKTEENFTLQKAKWLSEFEKLVKCELPKTLVEAEVDRSREAWQKFLTDRLLKQDQWLKDRGMTLEQLETDWTKAAQASVRIGLGLAEAAKAMKRELKSNEEFQGLLDELVKKAIDPALNS</sequence>
<dbReference type="InterPro" id="IPR036611">
    <property type="entry name" value="Trigger_fac_ribosome-bd_sf"/>
</dbReference>
<dbReference type="PIRSF" id="PIRSF003095">
    <property type="entry name" value="Trigger_factor"/>
    <property type="match status" value="1"/>
</dbReference>
<evidence type="ECO:0000256" key="9">
    <source>
        <dbReference type="RuleBase" id="RU003914"/>
    </source>
</evidence>
<keyword evidence="7 8" id="KW-0413">Isomerase</keyword>
<dbReference type="GO" id="GO:0005737">
    <property type="term" value="C:cytoplasm"/>
    <property type="evidence" value="ECO:0007669"/>
    <property type="project" value="UniProtKB-SubCell"/>
</dbReference>
<gene>
    <name evidence="11" type="ORF">A3A71_01530</name>
</gene>
<reference evidence="11 12" key="1">
    <citation type="journal article" date="2016" name="Nat. Commun.">
        <title>Thousands of microbial genomes shed light on interconnected biogeochemical processes in an aquifer system.</title>
        <authorList>
            <person name="Anantharaman K."/>
            <person name="Brown C.T."/>
            <person name="Hug L.A."/>
            <person name="Sharon I."/>
            <person name="Castelle C.J."/>
            <person name="Probst A.J."/>
            <person name="Thomas B.C."/>
            <person name="Singh A."/>
            <person name="Wilkins M.J."/>
            <person name="Karaoz U."/>
            <person name="Brodie E.L."/>
            <person name="Williams K.H."/>
            <person name="Hubbard S.S."/>
            <person name="Banfield J.F."/>
        </authorList>
    </citation>
    <scope>NUCLEOTIDE SEQUENCE [LARGE SCALE GENOMIC DNA]</scope>
</reference>
<dbReference type="InterPro" id="IPR027304">
    <property type="entry name" value="Trigger_fact/SurA_dom_sf"/>
</dbReference>
<accession>A0A1F5EBD1</accession>
<dbReference type="SUPFAM" id="SSF54534">
    <property type="entry name" value="FKBP-like"/>
    <property type="match status" value="1"/>
</dbReference>
<dbReference type="GO" id="GO:0003755">
    <property type="term" value="F:peptidyl-prolyl cis-trans isomerase activity"/>
    <property type="evidence" value="ECO:0007669"/>
    <property type="project" value="UniProtKB-KW"/>
</dbReference>
<comment type="function">
    <text evidence="9">Involved in protein export. Acts as a chaperone by maintaining the newly synthesized protein in an open conformation.</text>
</comment>
<evidence type="ECO:0000256" key="6">
    <source>
        <dbReference type="ARBA" id="ARBA00023186"/>
    </source>
</evidence>
<dbReference type="GO" id="GO:0015031">
    <property type="term" value="P:protein transport"/>
    <property type="evidence" value="ECO:0007669"/>
    <property type="project" value="InterPro"/>
</dbReference>
<evidence type="ECO:0000256" key="4">
    <source>
        <dbReference type="ARBA" id="ARBA00016902"/>
    </source>
</evidence>
<dbReference type="Gene3D" id="1.10.3120.10">
    <property type="entry name" value="Trigger factor, C-terminal domain"/>
    <property type="match status" value="1"/>
</dbReference>
<evidence type="ECO:0000256" key="2">
    <source>
        <dbReference type="ARBA" id="ARBA00004496"/>
    </source>
</evidence>
<dbReference type="GO" id="GO:0006457">
    <property type="term" value="P:protein folding"/>
    <property type="evidence" value="ECO:0007669"/>
    <property type="project" value="InterPro"/>
</dbReference>
<proteinExistence type="inferred from homology"/>
<dbReference type="Proteomes" id="UP000177481">
    <property type="component" value="Unassembled WGS sequence"/>
</dbReference>
<dbReference type="Pfam" id="PF00254">
    <property type="entry name" value="FKBP_C"/>
    <property type="match status" value="1"/>
</dbReference>
<evidence type="ECO:0000259" key="10">
    <source>
        <dbReference type="PROSITE" id="PS50059"/>
    </source>
</evidence>
<dbReference type="Pfam" id="PF05698">
    <property type="entry name" value="Trigger_C"/>
    <property type="match status" value="1"/>
</dbReference>
<comment type="catalytic activity">
    <reaction evidence="1 8">
        <text>[protein]-peptidylproline (omega=180) = [protein]-peptidylproline (omega=0)</text>
        <dbReference type="Rhea" id="RHEA:16237"/>
        <dbReference type="Rhea" id="RHEA-COMP:10747"/>
        <dbReference type="Rhea" id="RHEA-COMP:10748"/>
        <dbReference type="ChEBI" id="CHEBI:83833"/>
        <dbReference type="ChEBI" id="CHEBI:83834"/>
        <dbReference type="EC" id="5.2.1.8"/>
    </reaction>
</comment>
<evidence type="ECO:0000256" key="1">
    <source>
        <dbReference type="ARBA" id="ARBA00000971"/>
    </source>
</evidence>
<dbReference type="InterPro" id="IPR008881">
    <property type="entry name" value="Trigger_fac_ribosome-bd_bac"/>
</dbReference>
<comment type="similarity">
    <text evidence="3 9">Belongs to the FKBP-type PPIase family. Tig subfamily.</text>
</comment>
<dbReference type="SUPFAM" id="SSF109998">
    <property type="entry name" value="Triger factor/SurA peptide-binding domain-like"/>
    <property type="match status" value="1"/>
</dbReference>
<dbReference type="GO" id="GO:0051301">
    <property type="term" value="P:cell division"/>
    <property type="evidence" value="ECO:0007669"/>
    <property type="project" value="UniProtKB-KW"/>
</dbReference>
<dbReference type="STRING" id="1797471.A3A71_01530"/>
<dbReference type="InterPro" id="IPR037041">
    <property type="entry name" value="Trigger_fac_C_sf"/>
</dbReference>
<comment type="subcellular location">
    <subcellularLocation>
        <location evidence="2">Cytoplasm</location>
    </subcellularLocation>
</comment>
<evidence type="ECO:0000256" key="5">
    <source>
        <dbReference type="ARBA" id="ARBA00023110"/>
    </source>
</evidence>
<dbReference type="Pfam" id="PF05697">
    <property type="entry name" value="Trigger_N"/>
    <property type="match status" value="1"/>
</dbReference>
<name>A0A1F5EBD1_9BACT</name>
<comment type="caution">
    <text evidence="11">The sequence shown here is derived from an EMBL/GenBank/DDBJ whole genome shotgun (WGS) entry which is preliminary data.</text>
</comment>
<dbReference type="SUPFAM" id="SSF102735">
    <property type="entry name" value="Trigger factor ribosome-binding domain"/>
    <property type="match status" value="1"/>
</dbReference>
<dbReference type="EMBL" id="MEZX01000002">
    <property type="protein sequence ID" value="OGD64718.1"/>
    <property type="molecule type" value="Genomic_DNA"/>
</dbReference>